<dbReference type="InterPro" id="IPR001611">
    <property type="entry name" value="Leu-rich_rpt"/>
</dbReference>
<name>A0A124SG79_CYNCS</name>
<dbReference type="Gene3D" id="3.80.10.10">
    <property type="entry name" value="Ribonuclease Inhibitor"/>
    <property type="match status" value="1"/>
</dbReference>
<evidence type="ECO:0000313" key="5">
    <source>
        <dbReference type="Proteomes" id="UP000243975"/>
    </source>
</evidence>
<evidence type="ECO:0000256" key="2">
    <source>
        <dbReference type="ARBA" id="ARBA00022737"/>
    </source>
</evidence>
<gene>
    <name evidence="4" type="ORF">Ccrd_016177</name>
</gene>
<dbReference type="GO" id="GO:0006952">
    <property type="term" value="P:defense response"/>
    <property type="evidence" value="ECO:0007669"/>
    <property type="project" value="UniProtKB-ARBA"/>
</dbReference>
<keyword evidence="1" id="KW-0433">Leucine-rich repeat</keyword>
<dbReference type="PANTHER" id="PTHR16083:SF65">
    <property type="entry name" value="DISEASE RESISTANCE PROTEIN RPP8-LIKE"/>
    <property type="match status" value="1"/>
</dbReference>
<accession>A0A124SG79</accession>
<dbReference type="AlphaFoldDB" id="A0A124SG79"/>
<evidence type="ECO:0000313" key="4">
    <source>
        <dbReference type="EMBL" id="KVI05553.1"/>
    </source>
</evidence>
<keyword evidence="2" id="KW-0677">Repeat</keyword>
<dbReference type="Gramene" id="KVI05553">
    <property type="protein sequence ID" value="KVI05553"/>
    <property type="gene ID" value="Ccrd_016177"/>
</dbReference>
<dbReference type="InterPro" id="IPR003591">
    <property type="entry name" value="Leu-rich_rpt_typical-subtyp"/>
</dbReference>
<proteinExistence type="predicted"/>
<keyword evidence="5" id="KW-1185">Reference proteome</keyword>
<feature type="compositionally biased region" description="Acidic residues" evidence="3">
    <location>
        <begin position="324"/>
        <end position="334"/>
    </location>
</feature>
<dbReference type="EMBL" id="LEKV01001869">
    <property type="protein sequence ID" value="KVI05553.1"/>
    <property type="molecule type" value="Genomic_DNA"/>
</dbReference>
<organism evidence="4 5">
    <name type="scientific">Cynara cardunculus var. scolymus</name>
    <name type="common">Globe artichoke</name>
    <name type="synonym">Cynara scolymus</name>
    <dbReference type="NCBI Taxonomy" id="59895"/>
    <lineage>
        <taxon>Eukaryota</taxon>
        <taxon>Viridiplantae</taxon>
        <taxon>Streptophyta</taxon>
        <taxon>Embryophyta</taxon>
        <taxon>Tracheophyta</taxon>
        <taxon>Spermatophyta</taxon>
        <taxon>Magnoliopsida</taxon>
        <taxon>eudicotyledons</taxon>
        <taxon>Gunneridae</taxon>
        <taxon>Pentapetalae</taxon>
        <taxon>asterids</taxon>
        <taxon>campanulids</taxon>
        <taxon>Asterales</taxon>
        <taxon>Asteraceae</taxon>
        <taxon>Carduoideae</taxon>
        <taxon>Cardueae</taxon>
        <taxon>Carduinae</taxon>
        <taxon>Cynara</taxon>
    </lineage>
</organism>
<evidence type="ECO:0000256" key="3">
    <source>
        <dbReference type="SAM" id="MobiDB-lite"/>
    </source>
</evidence>
<sequence length="449" mass="51075">MKKLETLILSYCPKLCKIPEIQTSMDNLVELSLSRTGIEIVPSSIGQCCTNLVSLHLRDCLNLQSIEGNFHLLKHLQLLYLDCCFQLKNIPTEGLFGVECRLNVLSLSWDNLLRGAVNEFLGFPRFLRKLNLGGCNLVDEDISFIYWEELSNLQVLDLSANNFSRLPSSLSQLLHLKFVDLSNCNNLVELPDLPSSISVLIAHGCTSLKIGDFPTNHLKWLWKVTLSTSNCNGERALQSMLQGNAIEDYFISILFQECYVPIRGFALGRFKLQLPWNWYNEFSGFLVYVDKVRWASREVIVIKDVLGMENGDGVLEVSNKPDHDDDDDDDDDEERMTAEGMCYVSFGSLRNTSWWNSTHTTLSFSLQYNCYLKVELVPRRSQGDDDSTGIGRAKDATYLSNFWDEELVNRKTFKIIGDSKSSIKILWDTGIESDMFSPSPLFGIYRTLN</sequence>
<dbReference type="Pfam" id="PF00560">
    <property type="entry name" value="LRR_1"/>
    <property type="match status" value="1"/>
</dbReference>
<evidence type="ECO:0008006" key="6">
    <source>
        <dbReference type="Google" id="ProtNLM"/>
    </source>
</evidence>
<feature type="region of interest" description="Disordered" evidence="3">
    <location>
        <begin position="313"/>
        <end position="334"/>
    </location>
</feature>
<protein>
    <recommendedName>
        <fullName evidence="6">Leucine-rich repeat-containing protein</fullName>
    </recommendedName>
</protein>
<dbReference type="OMA" id="NCNGERA"/>
<evidence type="ECO:0000256" key="1">
    <source>
        <dbReference type="ARBA" id="ARBA00022614"/>
    </source>
</evidence>
<dbReference type="PANTHER" id="PTHR16083">
    <property type="entry name" value="LEUCINE RICH REPEAT CONTAINING PROTEIN"/>
    <property type="match status" value="1"/>
</dbReference>
<dbReference type="InterPro" id="IPR032675">
    <property type="entry name" value="LRR_dom_sf"/>
</dbReference>
<dbReference type="PROSITE" id="PS51450">
    <property type="entry name" value="LRR"/>
    <property type="match status" value="1"/>
</dbReference>
<dbReference type="SUPFAM" id="SSF52058">
    <property type="entry name" value="L domain-like"/>
    <property type="match status" value="1"/>
</dbReference>
<comment type="caution">
    <text evidence="4">The sequence shown here is derived from an EMBL/GenBank/DDBJ whole genome shotgun (WGS) entry which is preliminary data.</text>
</comment>
<dbReference type="GO" id="GO:0051707">
    <property type="term" value="P:response to other organism"/>
    <property type="evidence" value="ECO:0007669"/>
    <property type="project" value="UniProtKB-ARBA"/>
</dbReference>
<dbReference type="SMART" id="SM00369">
    <property type="entry name" value="LRR_TYP"/>
    <property type="match status" value="2"/>
</dbReference>
<reference evidence="4 5" key="1">
    <citation type="journal article" date="2016" name="Sci. Rep.">
        <title>The genome sequence of the outbreeding globe artichoke constructed de novo incorporating a phase-aware low-pass sequencing strategy of F1 progeny.</title>
        <authorList>
            <person name="Scaglione D."/>
            <person name="Reyes-Chin-Wo S."/>
            <person name="Acquadro A."/>
            <person name="Froenicke L."/>
            <person name="Portis E."/>
            <person name="Beitel C."/>
            <person name="Tirone M."/>
            <person name="Mauro R."/>
            <person name="Lo Monaco A."/>
            <person name="Mauromicale G."/>
            <person name="Faccioli P."/>
            <person name="Cattivelli L."/>
            <person name="Rieseberg L."/>
            <person name="Michelmore R."/>
            <person name="Lanteri S."/>
        </authorList>
    </citation>
    <scope>NUCLEOTIDE SEQUENCE [LARGE SCALE GENOMIC DNA]</scope>
    <source>
        <strain evidence="4">2C</strain>
    </source>
</reference>
<dbReference type="Proteomes" id="UP000243975">
    <property type="component" value="Unassembled WGS sequence"/>
</dbReference>